<gene>
    <name evidence="7" type="primary">surA</name>
    <name evidence="10" type="ORF">HLB44_04635</name>
</gene>
<evidence type="ECO:0000313" key="11">
    <source>
        <dbReference type="Proteomes" id="UP000737171"/>
    </source>
</evidence>
<feature type="chain" id="PRO_5044926982" description="Chaperone SurA" evidence="7">
    <location>
        <begin position="29"/>
        <end position="444"/>
    </location>
</feature>
<dbReference type="PANTHER" id="PTHR47637">
    <property type="entry name" value="CHAPERONE SURA"/>
    <property type="match status" value="1"/>
</dbReference>
<evidence type="ECO:0000313" key="10">
    <source>
        <dbReference type="EMBL" id="NRF66263.1"/>
    </source>
</evidence>
<keyword evidence="11" id="KW-1185">Reference proteome</keyword>
<comment type="catalytic activity">
    <reaction evidence="7">
        <text>[protein]-peptidylproline (omega=180) = [protein]-peptidylproline (omega=0)</text>
        <dbReference type="Rhea" id="RHEA:16237"/>
        <dbReference type="Rhea" id="RHEA-COMP:10747"/>
        <dbReference type="Rhea" id="RHEA-COMP:10748"/>
        <dbReference type="ChEBI" id="CHEBI:83833"/>
        <dbReference type="ChEBI" id="CHEBI:83834"/>
        <dbReference type="EC" id="5.2.1.8"/>
    </reaction>
</comment>
<proteinExistence type="inferred from homology"/>
<feature type="signal peptide" evidence="7">
    <location>
        <begin position="1"/>
        <end position="28"/>
    </location>
</feature>
<feature type="domain" description="PpiC" evidence="9">
    <location>
        <begin position="186"/>
        <end position="288"/>
    </location>
</feature>
<accession>A0ABX2EBH9</accession>
<evidence type="ECO:0000256" key="8">
    <source>
        <dbReference type="SAM" id="Coils"/>
    </source>
</evidence>
<dbReference type="Gene3D" id="3.10.50.40">
    <property type="match status" value="2"/>
</dbReference>
<dbReference type="Gene3D" id="1.10.4030.10">
    <property type="entry name" value="Porin chaperone SurA, peptide-binding domain"/>
    <property type="match status" value="1"/>
</dbReference>
<dbReference type="SUPFAM" id="SSF109998">
    <property type="entry name" value="Triger factor/SurA peptide-binding domain-like"/>
    <property type="match status" value="1"/>
</dbReference>
<sequence length="444" mass="49511" precursor="true">MKLHSLLRAGSRITLVLAAAAAMLPALAQSARGASAQRNGDYIVAVINSELVTAFELEQRLARTRADAQRSGARLPPDAELRQQVLDALIDERVQSTYARENGPKIDDQELERAVVNVASQNQLTLPQLRERIRTEGMDFTRFRNNLRDQMLVERVREREVTARIRVSDADIDRAVDQQRSEAAADVELNLAQILVTVPEGASEAVVAERRARIDQAAARVRAGEDFAKVAREVSEDSNRATGGVIGRRPGRRLPDLFVEATKGVAVGQVTAQPVRSGAGFHLLKVIERSEGNAFKVTQTHARHILMRVSDRSSAQAVANRLEQLRRQIERGERKFEDIAKELSEDGSAANGGDLGWTSPGNFVPEFEEAMNRLAINGLSAPVVSRFGVHLIQVVARRDVTLDPKDVREQARNMLREQRFEQAYLDWTKDLRLRAYIEMREPPQ</sequence>
<organism evidence="10 11">
    <name type="scientific">Pseudaquabacterium terrae</name>
    <dbReference type="NCBI Taxonomy" id="2732868"/>
    <lineage>
        <taxon>Bacteria</taxon>
        <taxon>Pseudomonadati</taxon>
        <taxon>Pseudomonadota</taxon>
        <taxon>Betaproteobacteria</taxon>
        <taxon>Burkholderiales</taxon>
        <taxon>Sphaerotilaceae</taxon>
        <taxon>Pseudaquabacterium</taxon>
    </lineage>
</organism>
<evidence type="ECO:0000256" key="3">
    <source>
        <dbReference type="ARBA" id="ARBA00022764"/>
    </source>
</evidence>
<name>A0ABX2EBH9_9BURK</name>
<feature type="domain" description="PpiC" evidence="9">
    <location>
        <begin position="297"/>
        <end position="396"/>
    </location>
</feature>
<dbReference type="HAMAP" id="MF_01183">
    <property type="entry name" value="Chaperone_SurA"/>
    <property type="match status" value="1"/>
</dbReference>
<dbReference type="Pfam" id="PF09312">
    <property type="entry name" value="SurA_N"/>
    <property type="match status" value="1"/>
</dbReference>
<comment type="caution">
    <text evidence="10">The sequence shown here is derived from an EMBL/GenBank/DDBJ whole genome shotgun (WGS) entry which is preliminary data.</text>
</comment>
<comment type="function">
    <text evidence="7">Chaperone involved in the correct folding and assembly of outer membrane proteins. Recognizes specific patterns of aromatic residues and the orientation of their side chains, which are found more frequently in integral outer membrane proteins. May act in both early periplasmic and late outer membrane-associated steps of protein maturation.</text>
</comment>
<dbReference type="GO" id="GO:0016853">
    <property type="term" value="F:isomerase activity"/>
    <property type="evidence" value="ECO:0007669"/>
    <property type="project" value="UniProtKB-KW"/>
</dbReference>
<dbReference type="Proteomes" id="UP000737171">
    <property type="component" value="Unassembled WGS sequence"/>
</dbReference>
<dbReference type="InterPro" id="IPR015391">
    <property type="entry name" value="SurA_N"/>
</dbReference>
<keyword evidence="5 7" id="KW-0143">Chaperone</keyword>
<dbReference type="PROSITE" id="PS50198">
    <property type="entry name" value="PPIC_PPIASE_2"/>
    <property type="match status" value="2"/>
</dbReference>
<feature type="coiled-coil region" evidence="8">
    <location>
        <begin position="315"/>
        <end position="342"/>
    </location>
</feature>
<protein>
    <recommendedName>
        <fullName evidence="7">Chaperone SurA</fullName>
    </recommendedName>
    <alternativeName>
        <fullName evidence="7">Peptidyl-prolyl cis-trans isomerase SurA</fullName>
        <shortName evidence="7">PPIase SurA</shortName>
        <ecNumber evidence="7">5.2.1.8</ecNumber>
    </alternativeName>
    <alternativeName>
        <fullName evidence="7">Rotamase SurA</fullName>
    </alternativeName>
</protein>
<dbReference type="SUPFAM" id="SSF54534">
    <property type="entry name" value="FKBP-like"/>
    <property type="match status" value="2"/>
</dbReference>
<dbReference type="InterPro" id="IPR050280">
    <property type="entry name" value="OMP_Chaperone_SurA"/>
</dbReference>
<evidence type="ECO:0000256" key="5">
    <source>
        <dbReference type="ARBA" id="ARBA00023186"/>
    </source>
</evidence>
<dbReference type="Pfam" id="PF00639">
    <property type="entry name" value="Rotamase"/>
    <property type="match status" value="2"/>
</dbReference>
<keyword evidence="3 7" id="KW-0574">Periplasm</keyword>
<comment type="subcellular location">
    <subcellularLocation>
        <location evidence="7">Periplasm</location>
    </subcellularLocation>
    <text evidence="7">Is capable of associating with the outer membrane.</text>
</comment>
<dbReference type="InterPro" id="IPR023034">
    <property type="entry name" value="PPIase_SurA"/>
</dbReference>
<keyword evidence="8" id="KW-0175">Coiled coil</keyword>
<dbReference type="InterPro" id="IPR027304">
    <property type="entry name" value="Trigger_fact/SurA_dom_sf"/>
</dbReference>
<dbReference type="InterPro" id="IPR046357">
    <property type="entry name" value="PPIase_dom_sf"/>
</dbReference>
<reference evidence="10 11" key="1">
    <citation type="submission" date="2020-05" db="EMBL/GenBank/DDBJ databases">
        <title>Aquincola sp. isolate from soil.</title>
        <authorList>
            <person name="Han J."/>
            <person name="Kim D.-U."/>
        </authorList>
    </citation>
    <scope>NUCLEOTIDE SEQUENCE [LARGE SCALE GENOMIC DNA]</scope>
    <source>
        <strain evidence="10 11">S2</strain>
    </source>
</reference>
<dbReference type="PANTHER" id="PTHR47637:SF1">
    <property type="entry name" value="CHAPERONE SURA"/>
    <property type="match status" value="1"/>
</dbReference>
<evidence type="ECO:0000256" key="4">
    <source>
        <dbReference type="ARBA" id="ARBA00023110"/>
    </source>
</evidence>
<evidence type="ECO:0000256" key="2">
    <source>
        <dbReference type="ARBA" id="ARBA00022737"/>
    </source>
</evidence>
<dbReference type="InterPro" id="IPR000297">
    <property type="entry name" value="PPIase_PpiC"/>
</dbReference>
<keyword evidence="2 7" id="KW-0677">Repeat</keyword>
<dbReference type="EC" id="5.2.1.8" evidence="7"/>
<evidence type="ECO:0000256" key="7">
    <source>
        <dbReference type="HAMAP-Rule" id="MF_01183"/>
    </source>
</evidence>
<comment type="domain">
    <text evidence="7">The PPIase activity resides only in the second parvulin domain. The N-terminal region and the C-terminal tail are necessary and sufficient for the chaperone activity of SurA. The PPIase activity is dispensable for SurA to function as a chaperone. The N-terminal region and the C-terminal tail are also required for porin recognition.</text>
</comment>
<keyword evidence="1 7" id="KW-0732">Signal</keyword>
<dbReference type="RefSeq" id="WP_173121036.1">
    <property type="nucleotide sequence ID" value="NZ_JABRWJ010000001.1"/>
</dbReference>
<keyword evidence="6 7" id="KW-0413">Isomerase</keyword>
<evidence type="ECO:0000256" key="1">
    <source>
        <dbReference type="ARBA" id="ARBA00022729"/>
    </source>
</evidence>
<keyword evidence="4 7" id="KW-0697">Rotamase</keyword>
<evidence type="ECO:0000259" key="9">
    <source>
        <dbReference type="PROSITE" id="PS50198"/>
    </source>
</evidence>
<dbReference type="EMBL" id="JABRWJ010000001">
    <property type="protein sequence ID" value="NRF66263.1"/>
    <property type="molecule type" value="Genomic_DNA"/>
</dbReference>
<evidence type="ECO:0000256" key="6">
    <source>
        <dbReference type="ARBA" id="ARBA00023235"/>
    </source>
</evidence>